<reference evidence="1" key="1">
    <citation type="submission" date="2019-12" db="EMBL/GenBank/DDBJ databases">
        <title>Genome sequence of Babesia ovis.</title>
        <authorList>
            <person name="Yamagishi J."/>
            <person name="Sevinc F."/>
            <person name="Xuan X."/>
        </authorList>
    </citation>
    <scope>NUCLEOTIDE SEQUENCE</scope>
    <source>
        <strain evidence="1">Selcuk</strain>
    </source>
</reference>
<keyword evidence="2" id="KW-1185">Reference proteome</keyword>
<dbReference type="OrthoDB" id="367007at2759"/>
<organism evidence="1 2">
    <name type="scientific">Babesia ovis</name>
    <dbReference type="NCBI Taxonomy" id="5869"/>
    <lineage>
        <taxon>Eukaryota</taxon>
        <taxon>Sar</taxon>
        <taxon>Alveolata</taxon>
        <taxon>Apicomplexa</taxon>
        <taxon>Aconoidasida</taxon>
        <taxon>Piroplasmida</taxon>
        <taxon>Babesiidae</taxon>
        <taxon>Babesia</taxon>
    </lineage>
</organism>
<sequence length="658" mass="76776">MRPFMVEKLLDDVYYTLELFEPLKTVMKSFNEILGCTDNSRDLKLLEKLGGVYADFQDPKREKCLYQLLDDTKKLTEDIKSSLLQIEETKHAVLELMKEDNSSNYKKSSKKVVYQKIKKLLIVTIPNTMNTMLSMRDNDFKIQTLKTVDLADLHKPLTGLILDALTKKHAKELMLTDVEKTLSVLLDKVKSISFRLRSSMKWIEIQLNKYAGISDSLFPNDIVTTLSFDTVAEDLDIEDKAALMIWEKDSQDLENYKDLISHAIDLVEVSSACLGDRNIPRPLLDFYGKGVLLLEYIIEERLWTKSRMKTTELRLMNLRTVLAPFVIAIKNFVTPTKTSRPANTEPIKKPLFSIDKQYRFFMWYYEKVVDTMSHIYYHSCERSIFKTHKKYDKGSPNWNSVMRHKAGCEAIKPLQFAYFDYGNTIRHFKLQLIKKRRVSGKMTHIVLGQEIKRLTKYLKNFSIINDFIFKTVLACQKERYIRNKTLTAFATTVGGTFISNEMLYYTSQAISFLEHHRSHYHGIIIDVRNTLMRLLIPELSTSHICKKAWLKVLKKDYNQVISGGYDLLFILEILFISENHTNQIFDFYRRLHSFDDSYDSKMWADLVKEFFSLKPAMQKAILLDHLMVRLKLLLNEYKKSIDTIDRIPGLATAIGQQL</sequence>
<proteinExistence type="predicted"/>
<dbReference type="Proteomes" id="UP001057455">
    <property type="component" value="Unassembled WGS sequence"/>
</dbReference>
<evidence type="ECO:0000313" key="2">
    <source>
        <dbReference type="Proteomes" id="UP001057455"/>
    </source>
</evidence>
<protein>
    <submittedName>
        <fullName evidence="1">TATA-binding -associated factor 172-like, putative</fullName>
    </submittedName>
</protein>
<dbReference type="EMBL" id="BLIY01000003">
    <property type="protein sequence ID" value="GFE53044.1"/>
    <property type="molecule type" value="Genomic_DNA"/>
</dbReference>
<comment type="caution">
    <text evidence="1">The sequence shown here is derived from an EMBL/GenBank/DDBJ whole genome shotgun (WGS) entry which is preliminary data.</text>
</comment>
<gene>
    <name evidence="1" type="ORF">BaOVIS_004480</name>
</gene>
<evidence type="ECO:0000313" key="1">
    <source>
        <dbReference type="EMBL" id="GFE53044.1"/>
    </source>
</evidence>
<dbReference type="AlphaFoldDB" id="A0A9W5T807"/>
<name>A0A9W5T807_BABOV</name>
<accession>A0A9W5T807</accession>